<dbReference type="InterPro" id="IPR012259">
    <property type="entry name" value="DHFR"/>
</dbReference>
<dbReference type="RefSeq" id="WP_053776413.1">
    <property type="nucleotide sequence ID" value="NZ_JAADZU010000049.1"/>
</dbReference>
<dbReference type="GO" id="GO:0046655">
    <property type="term" value="P:folic acid metabolic process"/>
    <property type="evidence" value="ECO:0007669"/>
    <property type="project" value="TreeGrafter"/>
</dbReference>
<sequence>MGGITLVWAQDRVGAIGRRNTIPWRVPEDMARFREVTGSKAVVMGRRTWDSLPERFRPLPGRRNIVVTRTIDLRLDGAEVTHSVPDALALAGADAVVIGGSEIYSAAIDLATHLRVTEIDVLVEEADAFAPVVDELRWERAGEGQWLRSSSGTHYRFVDYIRHTAH</sequence>
<dbReference type="GO" id="GO:0004146">
    <property type="term" value="F:dihydrofolate reductase activity"/>
    <property type="evidence" value="ECO:0007669"/>
    <property type="project" value="UniProtKB-EC"/>
</dbReference>
<evidence type="ECO:0000313" key="10">
    <source>
        <dbReference type="EMBL" id="NDK90866.1"/>
    </source>
</evidence>
<accession>A0A7K3LRZ0</accession>
<feature type="domain" description="DHFR" evidence="9">
    <location>
        <begin position="3"/>
        <end position="162"/>
    </location>
</feature>
<dbReference type="PIRSF" id="PIRSF000194">
    <property type="entry name" value="DHFR"/>
    <property type="match status" value="1"/>
</dbReference>
<proteinExistence type="inferred from homology"/>
<organism evidence="10 11">
    <name type="scientific">Gordonia desulfuricans</name>
    <dbReference type="NCBI Taxonomy" id="89051"/>
    <lineage>
        <taxon>Bacteria</taxon>
        <taxon>Bacillati</taxon>
        <taxon>Actinomycetota</taxon>
        <taxon>Actinomycetes</taxon>
        <taxon>Mycobacteriales</taxon>
        <taxon>Gordoniaceae</taxon>
        <taxon>Gordonia</taxon>
    </lineage>
</organism>
<evidence type="ECO:0000256" key="1">
    <source>
        <dbReference type="ARBA" id="ARBA00004903"/>
    </source>
</evidence>
<comment type="function">
    <text evidence="7">Key enzyme in folate metabolism. Catalyzes an essential reaction for de novo glycine and purine synthesis, and for DNA precursor synthesis.</text>
</comment>
<dbReference type="InterPro" id="IPR017925">
    <property type="entry name" value="DHFR_CS"/>
</dbReference>
<dbReference type="GO" id="GO:0006730">
    <property type="term" value="P:one-carbon metabolic process"/>
    <property type="evidence" value="ECO:0007669"/>
    <property type="project" value="UniProtKB-KW"/>
</dbReference>
<dbReference type="EMBL" id="JAADZU010000049">
    <property type="protein sequence ID" value="NDK90866.1"/>
    <property type="molecule type" value="Genomic_DNA"/>
</dbReference>
<dbReference type="SUPFAM" id="SSF53597">
    <property type="entry name" value="Dihydrofolate reductase-like"/>
    <property type="match status" value="1"/>
</dbReference>
<dbReference type="AlphaFoldDB" id="A0A7K3LRZ0"/>
<evidence type="ECO:0000256" key="6">
    <source>
        <dbReference type="ARBA" id="ARBA00023002"/>
    </source>
</evidence>
<dbReference type="PANTHER" id="PTHR48069">
    <property type="entry name" value="DIHYDROFOLATE REDUCTASE"/>
    <property type="match status" value="1"/>
</dbReference>
<dbReference type="UniPathway" id="UPA00077">
    <property type="reaction ID" value="UER00158"/>
</dbReference>
<dbReference type="PROSITE" id="PS00075">
    <property type="entry name" value="DHFR_1"/>
    <property type="match status" value="1"/>
</dbReference>
<keyword evidence="4 7" id="KW-0554">One-carbon metabolism</keyword>
<dbReference type="InterPro" id="IPR001796">
    <property type="entry name" value="DHFR_dom"/>
</dbReference>
<comment type="pathway">
    <text evidence="1 7">Cofactor biosynthesis; tetrahydrofolate biosynthesis; 5,6,7,8-tetrahydrofolate from 7,8-dihydrofolate: step 1/1.</text>
</comment>
<dbReference type="PANTHER" id="PTHR48069:SF3">
    <property type="entry name" value="DIHYDROFOLATE REDUCTASE"/>
    <property type="match status" value="1"/>
</dbReference>
<evidence type="ECO:0000256" key="3">
    <source>
        <dbReference type="ARBA" id="ARBA00012856"/>
    </source>
</evidence>
<dbReference type="GO" id="GO:0046654">
    <property type="term" value="P:tetrahydrofolate biosynthetic process"/>
    <property type="evidence" value="ECO:0007669"/>
    <property type="project" value="UniProtKB-UniPathway"/>
</dbReference>
<evidence type="ECO:0000256" key="2">
    <source>
        <dbReference type="ARBA" id="ARBA00009539"/>
    </source>
</evidence>
<keyword evidence="11" id="KW-1185">Reference proteome</keyword>
<protein>
    <recommendedName>
        <fullName evidence="3 7">Dihydrofolate reductase</fullName>
        <ecNumber evidence="3 7">1.5.1.3</ecNumber>
    </recommendedName>
</protein>
<keyword evidence="6 7" id="KW-0560">Oxidoreductase</keyword>
<comment type="catalytic activity">
    <reaction evidence="7">
        <text>(6S)-5,6,7,8-tetrahydrofolate + NADP(+) = 7,8-dihydrofolate + NADPH + H(+)</text>
        <dbReference type="Rhea" id="RHEA:15009"/>
        <dbReference type="ChEBI" id="CHEBI:15378"/>
        <dbReference type="ChEBI" id="CHEBI:57451"/>
        <dbReference type="ChEBI" id="CHEBI:57453"/>
        <dbReference type="ChEBI" id="CHEBI:57783"/>
        <dbReference type="ChEBI" id="CHEBI:58349"/>
        <dbReference type="EC" id="1.5.1.3"/>
    </reaction>
</comment>
<dbReference type="Gene3D" id="3.40.430.10">
    <property type="entry name" value="Dihydrofolate Reductase, subunit A"/>
    <property type="match status" value="1"/>
</dbReference>
<dbReference type="InterPro" id="IPR024072">
    <property type="entry name" value="DHFR-like_dom_sf"/>
</dbReference>
<evidence type="ECO:0000256" key="8">
    <source>
        <dbReference type="RuleBase" id="RU004474"/>
    </source>
</evidence>
<evidence type="ECO:0000256" key="4">
    <source>
        <dbReference type="ARBA" id="ARBA00022563"/>
    </source>
</evidence>
<dbReference type="Pfam" id="PF00186">
    <property type="entry name" value="DHFR_1"/>
    <property type="match status" value="1"/>
</dbReference>
<evidence type="ECO:0000259" key="9">
    <source>
        <dbReference type="PROSITE" id="PS51330"/>
    </source>
</evidence>
<dbReference type="GO" id="GO:0005829">
    <property type="term" value="C:cytosol"/>
    <property type="evidence" value="ECO:0007669"/>
    <property type="project" value="TreeGrafter"/>
</dbReference>
<dbReference type="Proteomes" id="UP000466307">
    <property type="component" value="Unassembled WGS sequence"/>
</dbReference>
<reference evidence="10 11" key="1">
    <citation type="submission" date="2020-01" db="EMBL/GenBank/DDBJ databases">
        <title>Investigation of new actinobacteria for the biodesulphurisation of diesel fuel.</title>
        <authorList>
            <person name="Athi Narayanan S.M."/>
        </authorList>
    </citation>
    <scope>NUCLEOTIDE SEQUENCE [LARGE SCALE GENOMIC DNA]</scope>
    <source>
        <strain evidence="10 11">213E</strain>
    </source>
</reference>
<dbReference type="GO" id="GO:0050661">
    <property type="term" value="F:NADP binding"/>
    <property type="evidence" value="ECO:0007669"/>
    <property type="project" value="InterPro"/>
</dbReference>
<dbReference type="EC" id="1.5.1.3" evidence="3 7"/>
<name>A0A7K3LRZ0_9ACTN</name>
<evidence type="ECO:0000256" key="7">
    <source>
        <dbReference type="PIRNR" id="PIRNR000194"/>
    </source>
</evidence>
<evidence type="ECO:0000256" key="5">
    <source>
        <dbReference type="ARBA" id="ARBA00022857"/>
    </source>
</evidence>
<dbReference type="CDD" id="cd00209">
    <property type="entry name" value="DHFR"/>
    <property type="match status" value="1"/>
</dbReference>
<dbReference type="PROSITE" id="PS51330">
    <property type="entry name" value="DHFR_2"/>
    <property type="match status" value="1"/>
</dbReference>
<keyword evidence="5 7" id="KW-0521">NADP</keyword>
<gene>
    <name evidence="10" type="ORF">GYA93_14935</name>
</gene>
<comment type="similarity">
    <text evidence="2 7 8">Belongs to the dihydrofolate reductase family.</text>
</comment>
<evidence type="ECO:0000313" key="11">
    <source>
        <dbReference type="Proteomes" id="UP000466307"/>
    </source>
</evidence>
<comment type="caution">
    <text evidence="10">The sequence shown here is derived from an EMBL/GenBank/DDBJ whole genome shotgun (WGS) entry which is preliminary data.</text>
</comment>
<dbReference type="GO" id="GO:0046452">
    <property type="term" value="P:dihydrofolate metabolic process"/>
    <property type="evidence" value="ECO:0007669"/>
    <property type="project" value="TreeGrafter"/>
</dbReference>
<dbReference type="PRINTS" id="PR00070">
    <property type="entry name" value="DHFR"/>
</dbReference>